<dbReference type="Proteomes" id="UP000509448">
    <property type="component" value="Chromosome"/>
</dbReference>
<dbReference type="OrthoDB" id="24810at2157"/>
<reference evidence="2 3" key="1">
    <citation type="journal article" date="2019" name="ISME J.">
        <title>Isolation and characterization of a thermophilic sulfur- and iron-reducing thaumarchaeote from a terrestrial acidic hot spring.</title>
        <authorList>
            <person name="Kato S."/>
            <person name="Itoh T."/>
            <person name="Yuki M."/>
            <person name="Nagamori M."/>
            <person name="Ohnishi M."/>
            <person name="Uematsu K."/>
            <person name="Suzuki K."/>
            <person name="Takashina T."/>
            <person name="Ohkuma M."/>
        </authorList>
    </citation>
    <scope>NUCLEOTIDE SEQUENCE [LARGE SCALE GENOMIC DNA]</scope>
    <source>
        <strain evidence="2 3">NAS-02</strain>
    </source>
</reference>
<dbReference type="GO" id="GO:0070007">
    <property type="term" value="F:glutamic-type endopeptidase activity"/>
    <property type="evidence" value="ECO:0007669"/>
    <property type="project" value="InterPro"/>
</dbReference>
<sequence length="281" mass="29589">MRDSNCTSMRRSWLIASAVVLVALLAAIPAVASSRTMGVGGPRIPLRAGGNESLNWAGYADVVSSGSVTVANASFIVPTVQPSKSSTYVSVWVGIDGYNDSTVEQTGILAESSHGSVSYSAWYEFYPSSPVYAPSNDHVKPGDFIVAWVQYNSNNGTFTTFLKDINESWTFISPATSVTGADRSSAEWIVERPAIGGSLTTLANFGTAHFGLNYTGVSGTCYADINGVYSNISAFNYYPINMTNNNGQTIAYPSGLLGGGTSFNVTYGSGTSSTSSPHGHK</sequence>
<dbReference type="GO" id="GO:0006508">
    <property type="term" value="P:proteolysis"/>
    <property type="evidence" value="ECO:0007669"/>
    <property type="project" value="InterPro"/>
</dbReference>
<gene>
    <name evidence="2" type="ORF">NAS2_0654</name>
</gene>
<dbReference type="PANTHER" id="PTHR37536">
    <property type="entry name" value="PUTATIVE (AFU_ORTHOLOGUE AFUA_3G02970)-RELATED"/>
    <property type="match status" value="1"/>
</dbReference>
<organism evidence="2 3">
    <name type="scientific">Conexivisphaera calida</name>
    <dbReference type="NCBI Taxonomy" id="1874277"/>
    <lineage>
        <taxon>Archaea</taxon>
        <taxon>Nitrososphaerota</taxon>
        <taxon>Conexivisphaeria</taxon>
        <taxon>Conexivisphaerales</taxon>
        <taxon>Conexivisphaeraceae</taxon>
        <taxon>Conexivisphaera</taxon>
    </lineage>
</organism>
<dbReference type="SUPFAM" id="SSF49899">
    <property type="entry name" value="Concanavalin A-like lectins/glucanases"/>
    <property type="match status" value="1"/>
</dbReference>
<evidence type="ECO:0000313" key="2">
    <source>
        <dbReference type="EMBL" id="BBE42043.1"/>
    </source>
</evidence>
<protein>
    <recommendedName>
        <fullName evidence="4">Peptidase A4 family protein</fullName>
    </recommendedName>
</protein>
<dbReference type="InterPro" id="IPR013320">
    <property type="entry name" value="ConA-like_dom_sf"/>
</dbReference>
<name>A0A4P2VF02_9ARCH</name>
<dbReference type="PANTHER" id="PTHR37536:SF1">
    <property type="entry name" value="ASPERGILLOPEPSIN, PUTAITVE (AFU_ORTHOLOGUE AFUA_7G01200)"/>
    <property type="match status" value="1"/>
</dbReference>
<feature type="active site" description="Proton acceptor" evidence="1">
    <location>
        <position position="191"/>
    </location>
</feature>
<dbReference type="CDD" id="cd13426">
    <property type="entry name" value="Peptidase_G1"/>
    <property type="match status" value="1"/>
</dbReference>
<dbReference type="Pfam" id="PF01828">
    <property type="entry name" value="Peptidase_A4"/>
    <property type="match status" value="1"/>
</dbReference>
<proteinExistence type="predicted"/>
<dbReference type="EMBL" id="AP018732">
    <property type="protein sequence ID" value="BBE42043.1"/>
    <property type="molecule type" value="Genomic_DNA"/>
</dbReference>
<dbReference type="InterPro" id="IPR038656">
    <property type="entry name" value="Peptidase_G1_sf"/>
</dbReference>
<dbReference type="InterPro" id="IPR000250">
    <property type="entry name" value="Peptidase_G1"/>
</dbReference>
<keyword evidence="3" id="KW-1185">Reference proteome</keyword>
<dbReference type="Gene3D" id="2.60.120.700">
    <property type="entry name" value="Peptidase G1"/>
    <property type="match status" value="1"/>
</dbReference>
<dbReference type="AlphaFoldDB" id="A0A4P2VF02"/>
<evidence type="ECO:0000256" key="1">
    <source>
        <dbReference type="PIRSR" id="PIRSR600250-50"/>
    </source>
</evidence>
<dbReference type="KEGG" id="ccai:NAS2_0654"/>
<evidence type="ECO:0008006" key="4">
    <source>
        <dbReference type="Google" id="ProtNLM"/>
    </source>
</evidence>
<accession>A0A4P2VF02</accession>
<evidence type="ECO:0000313" key="3">
    <source>
        <dbReference type="Proteomes" id="UP000509448"/>
    </source>
</evidence>